<gene>
    <name evidence="1" type="ORF">CAUJ_LOCUS6887</name>
</gene>
<protein>
    <submittedName>
        <fullName evidence="1">Uncharacterized protein</fullName>
    </submittedName>
</protein>
<reference evidence="1" key="1">
    <citation type="submission" date="2020-10" db="EMBL/GenBank/DDBJ databases">
        <authorList>
            <person name="Kikuchi T."/>
        </authorList>
    </citation>
    <scope>NUCLEOTIDE SEQUENCE</scope>
    <source>
        <strain evidence="1">NKZ352</strain>
    </source>
</reference>
<evidence type="ECO:0000313" key="2">
    <source>
        <dbReference type="Proteomes" id="UP000835052"/>
    </source>
</evidence>
<keyword evidence="2" id="KW-1185">Reference proteome</keyword>
<evidence type="ECO:0000313" key="1">
    <source>
        <dbReference type="EMBL" id="CAD6190968.1"/>
    </source>
</evidence>
<dbReference type="AlphaFoldDB" id="A0A8S1H8V0"/>
<dbReference type="EMBL" id="CAJGYM010000018">
    <property type="protein sequence ID" value="CAD6190968.1"/>
    <property type="molecule type" value="Genomic_DNA"/>
</dbReference>
<accession>A0A8S1H8V0</accession>
<dbReference type="Proteomes" id="UP000835052">
    <property type="component" value="Unassembled WGS sequence"/>
</dbReference>
<comment type="caution">
    <text evidence="1">The sequence shown here is derived from an EMBL/GenBank/DDBJ whole genome shotgun (WGS) entry which is preliminary data.</text>
</comment>
<organism evidence="1 2">
    <name type="scientific">Caenorhabditis auriculariae</name>
    <dbReference type="NCBI Taxonomy" id="2777116"/>
    <lineage>
        <taxon>Eukaryota</taxon>
        <taxon>Metazoa</taxon>
        <taxon>Ecdysozoa</taxon>
        <taxon>Nematoda</taxon>
        <taxon>Chromadorea</taxon>
        <taxon>Rhabditida</taxon>
        <taxon>Rhabditina</taxon>
        <taxon>Rhabditomorpha</taxon>
        <taxon>Rhabditoidea</taxon>
        <taxon>Rhabditidae</taxon>
        <taxon>Peloderinae</taxon>
        <taxon>Caenorhabditis</taxon>
    </lineage>
</organism>
<proteinExistence type="predicted"/>
<name>A0A8S1H8V0_9PELO</name>
<sequence>MVLWVNPRSNGDSGSAIIDSSGRFLGMSVGKKSFSFEDTAKMPISEVAEHFCDTRIICAQAIFIIAGIIDDECQQPNEKIPCLE</sequence>